<protein>
    <submittedName>
        <fullName evidence="2">Uncharacterized protein</fullName>
    </submittedName>
</protein>
<reference evidence="2" key="1">
    <citation type="submission" date="2024-02" db="UniProtKB">
        <authorList>
            <consortium name="WormBaseParasite"/>
        </authorList>
    </citation>
    <scope>IDENTIFICATION</scope>
</reference>
<evidence type="ECO:0000313" key="2">
    <source>
        <dbReference type="WBParaSite" id="MBELARI_LOCUS17220"/>
    </source>
</evidence>
<dbReference type="AlphaFoldDB" id="A0AAF3ET40"/>
<organism evidence="1 2">
    <name type="scientific">Mesorhabditis belari</name>
    <dbReference type="NCBI Taxonomy" id="2138241"/>
    <lineage>
        <taxon>Eukaryota</taxon>
        <taxon>Metazoa</taxon>
        <taxon>Ecdysozoa</taxon>
        <taxon>Nematoda</taxon>
        <taxon>Chromadorea</taxon>
        <taxon>Rhabditida</taxon>
        <taxon>Rhabditina</taxon>
        <taxon>Rhabditomorpha</taxon>
        <taxon>Rhabditoidea</taxon>
        <taxon>Rhabditidae</taxon>
        <taxon>Mesorhabditinae</taxon>
        <taxon>Mesorhabditis</taxon>
    </lineage>
</organism>
<evidence type="ECO:0000313" key="1">
    <source>
        <dbReference type="Proteomes" id="UP000887575"/>
    </source>
</evidence>
<dbReference type="Proteomes" id="UP000887575">
    <property type="component" value="Unassembled WGS sequence"/>
</dbReference>
<sequence length="73" mass="8198">MKKFTPAAHHRTFSTSTGVRSQFLPLRNPFIAKLHLGCVRTHFESQRAQLLLSTKTYLGSLQSKCVLSGPRRG</sequence>
<keyword evidence="1" id="KW-1185">Reference proteome</keyword>
<accession>A0AAF3ET40</accession>
<dbReference type="WBParaSite" id="MBELARI_LOCUS17220">
    <property type="protein sequence ID" value="MBELARI_LOCUS17220"/>
    <property type="gene ID" value="MBELARI_LOCUS17220"/>
</dbReference>
<name>A0AAF3ET40_9BILA</name>
<proteinExistence type="predicted"/>